<gene>
    <name evidence="3" type="ORF">RM704_44480</name>
    <name evidence="4" type="ORF">RM704_44530</name>
</gene>
<accession>A0ABU2ZE04</accession>
<evidence type="ECO:0000256" key="1">
    <source>
        <dbReference type="SAM" id="MobiDB-lite"/>
    </source>
</evidence>
<comment type="caution">
    <text evidence="4">The sequence shown here is derived from an EMBL/GenBank/DDBJ whole genome shotgun (WGS) entry which is preliminary data.</text>
</comment>
<evidence type="ECO:0000259" key="2">
    <source>
        <dbReference type="Pfam" id="PF01039"/>
    </source>
</evidence>
<dbReference type="InterPro" id="IPR034733">
    <property type="entry name" value="AcCoA_carboxyl_beta"/>
</dbReference>
<keyword evidence="4" id="KW-0808">Transferase</keyword>
<proteinExistence type="predicted"/>
<organism evidence="4 5">
    <name type="scientific">Streptomyces gottesmaniae</name>
    <dbReference type="NCBI Taxonomy" id="3075518"/>
    <lineage>
        <taxon>Bacteria</taxon>
        <taxon>Bacillati</taxon>
        <taxon>Actinomycetota</taxon>
        <taxon>Actinomycetes</taxon>
        <taxon>Kitasatosporales</taxon>
        <taxon>Streptomycetaceae</taxon>
        <taxon>Streptomyces</taxon>
    </lineage>
</organism>
<feature type="region of interest" description="Disordered" evidence="1">
    <location>
        <begin position="24"/>
        <end position="43"/>
    </location>
</feature>
<evidence type="ECO:0000313" key="5">
    <source>
        <dbReference type="Proteomes" id="UP001180737"/>
    </source>
</evidence>
<dbReference type="SUPFAM" id="SSF52096">
    <property type="entry name" value="ClpP/crotonase"/>
    <property type="match status" value="1"/>
</dbReference>
<protein>
    <submittedName>
        <fullName evidence="4">Carboxyl transferase domain-containing protein</fullName>
    </submittedName>
</protein>
<evidence type="ECO:0000313" key="4">
    <source>
        <dbReference type="EMBL" id="MDT0574446.1"/>
    </source>
</evidence>
<dbReference type="GO" id="GO:0016740">
    <property type="term" value="F:transferase activity"/>
    <property type="evidence" value="ECO:0007669"/>
    <property type="project" value="UniProtKB-KW"/>
</dbReference>
<dbReference type="Pfam" id="PF01039">
    <property type="entry name" value="Carboxyl_trans"/>
    <property type="match status" value="1"/>
</dbReference>
<keyword evidence="5" id="KW-1185">Reference proteome</keyword>
<dbReference type="Proteomes" id="UP001180737">
    <property type="component" value="Unassembled WGS sequence"/>
</dbReference>
<dbReference type="EMBL" id="JAVRFJ010000087">
    <property type="protein sequence ID" value="MDT0574437.1"/>
    <property type="molecule type" value="Genomic_DNA"/>
</dbReference>
<feature type="domain" description="Acetyl-coenzyme A carboxylase carboxyl transferase subunit beta" evidence="2">
    <location>
        <begin position="1"/>
        <end position="41"/>
    </location>
</feature>
<evidence type="ECO:0000313" key="3">
    <source>
        <dbReference type="EMBL" id="MDT0574437.1"/>
    </source>
</evidence>
<dbReference type="InterPro" id="IPR029045">
    <property type="entry name" value="ClpP/crotonase-like_dom_sf"/>
</dbReference>
<dbReference type="RefSeq" id="WP_311593545.1">
    <property type="nucleotide sequence ID" value="NZ_JAVRFJ010000087.1"/>
</dbReference>
<feature type="non-terminal residue" evidence="4">
    <location>
        <position position="1"/>
    </location>
</feature>
<name>A0ABU2ZE04_9ACTN</name>
<sequence length="43" mass="4943">AERGYVDAVIPPSETRRHLVRGLRQLRTKRESLPPKKHGNIPL</sequence>
<dbReference type="Gene3D" id="3.90.226.10">
    <property type="entry name" value="2-enoyl-CoA Hydratase, Chain A, domain 1"/>
    <property type="match status" value="1"/>
</dbReference>
<dbReference type="EMBL" id="JAVRFJ010000097">
    <property type="protein sequence ID" value="MDT0574446.1"/>
    <property type="molecule type" value="Genomic_DNA"/>
</dbReference>
<reference evidence="4" key="1">
    <citation type="submission" date="2024-05" db="EMBL/GenBank/DDBJ databases">
        <title>30 novel species of actinomycetes from the DSMZ collection.</title>
        <authorList>
            <person name="Nouioui I."/>
        </authorList>
    </citation>
    <scope>NUCLEOTIDE SEQUENCE</scope>
    <source>
        <strain evidence="4">DSM 3412</strain>
    </source>
</reference>